<evidence type="ECO:0000313" key="4">
    <source>
        <dbReference type="EMBL" id="KKR49333.1"/>
    </source>
</evidence>
<name>A0A0G0RAA4_9BACT</name>
<evidence type="ECO:0000256" key="1">
    <source>
        <dbReference type="ARBA" id="ARBA00007832"/>
    </source>
</evidence>
<feature type="domain" description="Aerobactin siderophore biosynthesis IucA/IucC-like C-terminal" evidence="3">
    <location>
        <begin position="465"/>
        <end position="629"/>
    </location>
</feature>
<dbReference type="Gene3D" id="1.10.510.40">
    <property type="match status" value="1"/>
</dbReference>
<dbReference type="InterPro" id="IPR007310">
    <property type="entry name" value="Aerobactin_biosyn_IucA/IucC_N"/>
</dbReference>
<reference evidence="4 5" key="1">
    <citation type="journal article" date="2015" name="Nature">
        <title>rRNA introns, odd ribosomes, and small enigmatic genomes across a large radiation of phyla.</title>
        <authorList>
            <person name="Brown C.T."/>
            <person name="Hug L.A."/>
            <person name="Thomas B.C."/>
            <person name="Sharon I."/>
            <person name="Castelle C.J."/>
            <person name="Singh A."/>
            <person name="Wilkins M.J."/>
            <person name="Williams K.H."/>
            <person name="Banfield J.F."/>
        </authorList>
    </citation>
    <scope>NUCLEOTIDE SEQUENCE [LARGE SCALE GENOMIC DNA]</scope>
</reference>
<dbReference type="PANTHER" id="PTHR34384:SF5">
    <property type="entry name" value="L-2,3-DIAMINOPROPANOATE--CITRATE LIGASE"/>
    <property type="match status" value="1"/>
</dbReference>
<evidence type="ECO:0000259" key="2">
    <source>
        <dbReference type="Pfam" id="PF04183"/>
    </source>
</evidence>
<protein>
    <submittedName>
        <fullName evidence="4">IucA/IucC family protein</fullName>
    </submittedName>
</protein>
<dbReference type="GO" id="GO:0019290">
    <property type="term" value="P:siderophore biosynthetic process"/>
    <property type="evidence" value="ECO:0007669"/>
    <property type="project" value="InterPro"/>
</dbReference>
<comment type="caution">
    <text evidence="4">The sequence shown here is derived from an EMBL/GenBank/DDBJ whole genome shotgun (WGS) entry which is preliminary data.</text>
</comment>
<dbReference type="PANTHER" id="PTHR34384">
    <property type="entry name" value="L-2,3-DIAMINOPROPANOATE--CITRATE LIGASE"/>
    <property type="match status" value="1"/>
</dbReference>
<dbReference type="EMBL" id="LBYI01000032">
    <property type="protein sequence ID" value="KKR49333.1"/>
    <property type="molecule type" value="Genomic_DNA"/>
</dbReference>
<dbReference type="AlphaFoldDB" id="A0A0G0RAA4"/>
<dbReference type="InterPro" id="IPR022770">
    <property type="entry name" value="IucA/IucC-like_C"/>
</dbReference>
<proteinExistence type="inferred from homology"/>
<organism evidence="4 5">
    <name type="scientific">Candidatus Curtissbacteria bacterium GW2011_GWA1_40_16</name>
    <dbReference type="NCBI Taxonomy" id="1618405"/>
    <lineage>
        <taxon>Bacteria</taxon>
        <taxon>Candidatus Curtissiibacteriota</taxon>
    </lineage>
</organism>
<evidence type="ECO:0000259" key="3">
    <source>
        <dbReference type="Pfam" id="PF06276"/>
    </source>
</evidence>
<dbReference type="GO" id="GO:0016881">
    <property type="term" value="F:acid-amino acid ligase activity"/>
    <property type="evidence" value="ECO:0007669"/>
    <property type="project" value="UniProtKB-ARBA"/>
</dbReference>
<dbReference type="Pfam" id="PF04183">
    <property type="entry name" value="IucA_IucC"/>
    <property type="match status" value="1"/>
</dbReference>
<gene>
    <name evidence="4" type="ORF">UT84_C0032G0005</name>
</gene>
<sequence length="644" mass="74244">MPFELDASEKKIWTWGSENDVPHQVLVNALLIARQSSLERFVGSFLRENIANILDHSRTLTLADWLHEHNYSRDLSLLNWDMKKTKNVMVVSLAKNKLLFLPGQKVPLQRFYLMGTPVLNTDNNISQVSSILEMFDLLYNEAINEPGDWDMFKKDLVESNANLFLAMLLRKIYTEQSENKLPRQILLENQLNKDEMLVFFEQWSIYGHFLHPTPKSKTGLSLSDLLRLLPEAHAKYQLYFGALRKDKARFMSIYEDSESFFQKLFGQLYQKAGLLIEGKGFDAEDYYPILIHPWQYENFLLERIGKELARQDFFLLDDIRVMAQPLIAFRTVFASLQDVYFKLPANIQVTSVKRTLSSKPCHNSVVLSKILKTLKEQSGLPYPFDVQLEVASLRLKEDYASCKNLSMIVRENLNRYIAPDSVVLPAFALFENSTQDKERSIINDLVEIFSKGQHISEGKESVLSFFGGYIKLLLPPVLDLLCKYGIGLEAHLQNSIIAFKEGKPDKFIYRDLDAVNICTKRFDRHSFLKNEFYPDSWTVSGNVSLAQDKVMHSLIHSNIAEMINYISLNYGLECATLWGLVAGEISAHLVHLSADPFFKKEAKEDLDYFFSEFTELKSLLRMKLRGETNNYIHVRTTNPLSTTK</sequence>
<accession>A0A0G0RAA4</accession>
<comment type="similarity">
    <text evidence="1">Belongs to the IucA/IucC family.</text>
</comment>
<dbReference type="Pfam" id="PF06276">
    <property type="entry name" value="FhuF"/>
    <property type="match status" value="1"/>
</dbReference>
<evidence type="ECO:0000313" key="5">
    <source>
        <dbReference type="Proteomes" id="UP000034531"/>
    </source>
</evidence>
<feature type="domain" description="Aerobactin siderophore biosynthesis IucA/IucC N-terminal" evidence="2">
    <location>
        <begin position="198"/>
        <end position="430"/>
    </location>
</feature>
<dbReference type="Proteomes" id="UP000034531">
    <property type="component" value="Unassembled WGS sequence"/>
</dbReference>
<dbReference type="InterPro" id="IPR037455">
    <property type="entry name" value="LucA/IucC-like"/>
</dbReference>